<evidence type="ECO:0000313" key="2">
    <source>
        <dbReference type="EMBL" id="KAL3267816.1"/>
    </source>
</evidence>
<accession>A0ABD2MN96</accession>
<dbReference type="InterPro" id="IPR051697">
    <property type="entry name" value="Patched_domain-protein"/>
</dbReference>
<proteinExistence type="predicted"/>
<evidence type="ECO:0000313" key="3">
    <source>
        <dbReference type="Proteomes" id="UP001516400"/>
    </source>
</evidence>
<dbReference type="Proteomes" id="UP001516400">
    <property type="component" value="Unassembled WGS sequence"/>
</dbReference>
<name>A0ABD2MN96_9CUCU</name>
<sequence>MAGIRYVDQFLNRSFYKLGLLVGKYPGYFLIVPILLTLLGMTGVQQIHNNIDPEYLFSPVNGPGKFERAVAEEFFKVNYSTRFNVARITRAGRFGRVILTSKDGEKNMLRAEIWRELRLLDGLIQNMTVFYDEEYYTYKDICAKWLTECFMNDILNLDYIIDDKSGNITLPISALNGMKYLDLEA</sequence>
<keyword evidence="1" id="KW-0472">Membrane</keyword>
<gene>
    <name evidence="2" type="ORF">HHI36_006948</name>
</gene>
<keyword evidence="3" id="KW-1185">Reference proteome</keyword>
<feature type="transmembrane region" description="Helical" evidence="1">
    <location>
        <begin position="25"/>
        <end position="44"/>
    </location>
</feature>
<protein>
    <recommendedName>
        <fullName evidence="4">Patched domain-containing protein 3</fullName>
    </recommendedName>
</protein>
<reference evidence="2 3" key="1">
    <citation type="journal article" date="2021" name="BMC Biol.">
        <title>Horizontally acquired antibacterial genes associated with adaptive radiation of ladybird beetles.</title>
        <authorList>
            <person name="Li H.S."/>
            <person name="Tang X.F."/>
            <person name="Huang Y.H."/>
            <person name="Xu Z.Y."/>
            <person name="Chen M.L."/>
            <person name="Du X.Y."/>
            <person name="Qiu B.Y."/>
            <person name="Chen P.T."/>
            <person name="Zhang W."/>
            <person name="Slipinski A."/>
            <person name="Escalona H.E."/>
            <person name="Waterhouse R.M."/>
            <person name="Zwick A."/>
            <person name="Pang H."/>
        </authorList>
    </citation>
    <scope>NUCLEOTIDE SEQUENCE [LARGE SCALE GENOMIC DNA]</scope>
    <source>
        <strain evidence="2">SYSU2018</strain>
    </source>
</reference>
<keyword evidence="1" id="KW-0812">Transmembrane</keyword>
<dbReference type="AlphaFoldDB" id="A0ABD2MN96"/>
<keyword evidence="1" id="KW-1133">Transmembrane helix</keyword>
<dbReference type="PANTHER" id="PTHR10796">
    <property type="entry name" value="PATCHED-RELATED"/>
    <property type="match status" value="1"/>
</dbReference>
<organism evidence="2 3">
    <name type="scientific">Cryptolaemus montrouzieri</name>
    <dbReference type="NCBI Taxonomy" id="559131"/>
    <lineage>
        <taxon>Eukaryota</taxon>
        <taxon>Metazoa</taxon>
        <taxon>Ecdysozoa</taxon>
        <taxon>Arthropoda</taxon>
        <taxon>Hexapoda</taxon>
        <taxon>Insecta</taxon>
        <taxon>Pterygota</taxon>
        <taxon>Neoptera</taxon>
        <taxon>Endopterygota</taxon>
        <taxon>Coleoptera</taxon>
        <taxon>Polyphaga</taxon>
        <taxon>Cucujiformia</taxon>
        <taxon>Coccinelloidea</taxon>
        <taxon>Coccinellidae</taxon>
        <taxon>Scymninae</taxon>
        <taxon>Scymnini</taxon>
        <taxon>Cryptolaemus</taxon>
    </lineage>
</organism>
<evidence type="ECO:0008006" key="4">
    <source>
        <dbReference type="Google" id="ProtNLM"/>
    </source>
</evidence>
<evidence type="ECO:0000256" key="1">
    <source>
        <dbReference type="SAM" id="Phobius"/>
    </source>
</evidence>
<comment type="caution">
    <text evidence="2">The sequence shown here is derived from an EMBL/GenBank/DDBJ whole genome shotgun (WGS) entry which is preliminary data.</text>
</comment>
<dbReference type="PANTHER" id="PTHR10796:SF92">
    <property type="entry name" value="PATCHED-RELATED, ISOFORM A"/>
    <property type="match status" value="1"/>
</dbReference>
<dbReference type="EMBL" id="JABFTP020000021">
    <property type="protein sequence ID" value="KAL3267816.1"/>
    <property type="molecule type" value="Genomic_DNA"/>
</dbReference>